<evidence type="ECO:0000313" key="2">
    <source>
        <dbReference type="Proteomes" id="UP000650477"/>
    </source>
</evidence>
<name>A0A8I0PWR8_MORMO</name>
<proteinExistence type="predicted"/>
<dbReference type="EMBL" id="PKLF01000009">
    <property type="protein sequence ID" value="MBE8612960.1"/>
    <property type="molecule type" value="Genomic_DNA"/>
</dbReference>
<protein>
    <submittedName>
        <fullName evidence="1">Uncharacterized protein</fullName>
    </submittedName>
</protein>
<evidence type="ECO:0000313" key="1">
    <source>
        <dbReference type="EMBL" id="MBE8612960.1"/>
    </source>
</evidence>
<comment type="caution">
    <text evidence="1">The sequence shown here is derived from an EMBL/GenBank/DDBJ whole genome shotgun (WGS) entry which is preliminary data.</text>
</comment>
<sequence>MFNIPVCHIISERKVSTDAISFLLLSDRTTGVPKLPPRTHNDDLYSVRESARICGLDEPEPEVWIDLSALLLA</sequence>
<dbReference type="AlphaFoldDB" id="A0A8I0PWR8"/>
<gene>
    <name evidence="1" type="ORF">CYG68_11120</name>
</gene>
<organism evidence="1 2">
    <name type="scientific">Morganella morganii</name>
    <name type="common">Proteus morganii</name>
    <dbReference type="NCBI Taxonomy" id="582"/>
    <lineage>
        <taxon>Bacteria</taxon>
        <taxon>Pseudomonadati</taxon>
        <taxon>Pseudomonadota</taxon>
        <taxon>Gammaproteobacteria</taxon>
        <taxon>Enterobacterales</taxon>
        <taxon>Morganellaceae</taxon>
        <taxon>Morganella</taxon>
    </lineage>
</organism>
<dbReference type="Proteomes" id="UP000650477">
    <property type="component" value="Unassembled WGS sequence"/>
</dbReference>
<accession>A0A8I0PWR8</accession>
<reference evidence="1" key="1">
    <citation type="submission" date="2017-12" db="EMBL/GenBank/DDBJ databases">
        <title>Genome sequencing and analysis.</title>
        <authorList>
            <person name="Huang Y.-T."/>
        </authorList>
    </citation>
    <scope>NUCLEOTIDE SEQUENCE</scope>
    <source>
        <strain evidence="1">VGH116</strain>
    </source>
</reference>